<dbReference type="PROSITE" id="PS00108">
    <property type="entry name" value="PROTEIN_KINASE_ST"/>
    <property type="match status" value="1"/>
</dbReference>
<evidence type="ECO:0000256" key="3">
    <source>
        <dbReference type="ARBA" id="ARBA00022741"/>
    </source>
</evidence>
<keyword evidence="4 8" id="KW-0418">Kinase</keyword>
<keyword evidence="3" id="KW-0547">Nucleotide-binding</keyword>
<feature type="region of interest" description="Disordered" evidence="6">
    <location>
        <begin position="274"/>
        <end position="343"/>
    </location>
</feature>
<feature type="region of interest" description="Disordered" evidence="6">
    <location>
        <begin position="373"/>
        <end position="403"/>
    </location>
</feature>
<dbReference type="GO" id="GO:0004674">
    <property type="term" value="F:protein serine/threonine kinase activity"/>
    <property type="evidence" value="ECO:0007669"/>
    <property type="project" value="UniProtKB-KW"/>
</dbReference>
<dbReference type="Gene3D" id="1.10.510.10">
    <property type="entry name" value="Transferase(Phosphotransferase) domain 1"/>
    <property type="match status" value="1"/>
</dbReference>
<evidence type="ECO:0000256" key="2">
    <source>
        <dbReference type="ARBA" id="ARBA00022679"/>
    </source>
</evidence>
<accession>A0A7W7RUI3</accession>
<evidence type="ECO:0000256" key="5">
    <source>
        <dbReference type="ARBA" id="ARBA00022840"/>
    </source>
</evidence>
<evidence type="ECO:0000256" key="4">
    <source>
        <dbReference type="ARBA" id="ARBA00022777"/>
    </source>
</evidence>
<feature type="domain" description="Protein kinase" evidence="7">
    <location>
        <begin position="18"/>
        <end position="272"/>
    </location>
</feature>
<keyword evidence="2" id="KW-0808">Transferase</keyword>
<dbReference type="PANTHER" id="PTHR43671">
    <property type="entry name" value="SERINE/THREONINE-PROTEIN KINASE NEK"/>
    <property type="match status" value="1"/>
</dbReference>
<keyword evidence="9" id="KW-1185">Reference proteome</keyword>
<sequence>MPDLASLRPGDPERVREYRLTGRLGEGGQGTVFLGVSPTGARAAVKLLRADLAQDEEALERFVREVSTTQRVAPFCTAAVIDTGVNQHRPYIISEYIDGPTLDAVVATEGPREGSALHRLAIGTVTALVAIHQAGIVHRDFKPSNVLLAPDGPRVIDFGIAKALDRTSTLTATAIGTPSYMTPEQLAGENSGSSADMFAWGCTMVFAATGRPPFGTDSLPAIFNRIINLEPDLRAITDPALRELVGQCLAKDAALRPAAGEALLRLLGHASGAPSPTAPRGILAEGSAAAAQPAGSDVHSPSRQAGPGHPQQGPGYRQAVSQLHGGPLAHPSPLPSPYPAEGAAKRGRGVQLSIGAGLAVTLVTAAGIALASRGTKPDRVVSAQATGTQQAATSQPGGPTPTPTVSALPQATRTIKLPGSSITLHESDDDPIKLSSYDTARGENLYVRTPGTGDFIKNNEYIHYTVNASGTQALATDRFYDGDHYSVVSVVDRRPGSAKKIKIKIAKTPVYSFEPQWSPDGTRGLTTLYEVGGGTSKKQAYTFKKYGYAVIDIAGKKADIVRVKKRDDSVGGYFWRRDGQAVGAWVLTDKTPHIRFYDLRGTVLQTLPDIGIPLSGGGESISPSGTLLVTYCRGTTEEACVWSTDADAEAQIRVPFETGRFIGWYDDRHIAGWRRKGGGYEAVVIDFQGQVKRVLAVVADAKEYEKQPMRFSRGR</sequence>
<evidence type="ECO:0000256" key="6">
    <source>
        <dbReference type="SAM" id="MobiDB-lite"/>
    </source>
</evidence>
<name>A0A7W7RUI3_9ACTN</name>
<organism evidence="8 9">
    <name type="scientific">Streptosporangium album</name>
    <dbReference type="NCBI Taxonomy" id="47479"/>
    <lineage>
        <taxon>Bacteria</taxon>
        <taxon>Bacillati</taxon>
        <taxon>Actinomycetota</taxon>
        <taxon>Actinomycetes</taxon>
        <taxon>Streptosporangiales</taxon>
        <taxon>Streptosporangiaceae</taxon>
        <taxon>Streptosporangium</taxon>
    </lineage>
</organism>
<dbReference type="Gene3D" id="2.120.10.30">
    <property type="entry name" value="TolB, C-terminal domain"/>
    <property type="match status" value="1"/>
</dbReference>
<dbReference type="GO" id="GO:0005524">
    <property type="term" value="F:ATP binding"/>
    <property type="evidence" value="ECO:0007669"/>
    <property type="project" value="UniProtKB-KW"/>
</dbReference>
<comment type="caution">
    <text evidence="8">The sequence shown here is derived from an EMBL/GenBank/DDBJ whole genome shotgun (WGS) entry which is preliminary data.</text>
</comment>
<reference evidence="8 9" key="1">
    <citation type="submission" date="2020-08" db="EMBL/GenBank/DDBJ databases">
        <title>Sequencing the genomes of 1000 actinobacteria strains.</title>
        <authorList>
            <person name="Klenk H.-P."/>
        </authorList>
    </citation>
    <scope>NUCLEOTIDE SEQUENCE [LARGE SCALE GENOMIC DNA]</scope>
    <source>
        <strain evidence="8 9">DSM 43023</strain>
    </source>
</reference>
<feature type="compositionally biased region" description="Low complexity" evidence="6">
    <location>
        <begin position="304"/>
        <end position="315"/>
    </location>
</feature>
<keyword evidence="8" id="KW-0723">Serine/threonine-protein kinase</keyword>
<keyword evidence="5" id="KW-0067">ATP-binding</keyword>
<dbReference type="Pfam" id="PF00069">
    <property type="entry name" value="Pkinase"/>
    <property type="match status" value="1"/>
</dbReference>
<dbReference type="InterPro" id="IPR050660">
    <property type="entry name" value="NEK_Ser/Thr_kinase"/>
</dbReference>
<dbReference type="InterPro" id="IPR011042">
    <property type="entry name" value="6-blade_b-propeller_TolB-like"/>
</dbReference>
<dbReference type="Proteomes" id="UP000534286">
    <property type="component" value="Unassembled WGS sequence"/>
</dbReference>
<dbReference type="EMBL" id="JACHJU010000001">
    <property type="protein sequence ID" value="MBB4938448.1"/>
    <property type="molecule type" value="Genomic_DNA"/>
</dbReference>
<dbReference type="CDD" id="cd14014">
    <property type="entry name" value="STKc_PknB_like"/>
    <property type="match status" value="1"/>
</dbReference>
<dbReference type="PANTHER" id="PTHR43671:SF13">
    <property type="entry name" value="SERINE_THREONINE-PROTEIN KINASE NEK2"/>
    <property type="match status" value="1"/>
</dbReference>
<evidence type="ECO:0000256" key="1">
    <source>
        <dbReference type="ARBA" id="ARBA00012513"/>
    </source>
</evidence>
<evidence type="ECO:0000259" key="7">
    <source>
        <dbReference type="PROSITE" id="PS50011"/>
    </source>
</evidence>
<dbReference type="SUPFAM" id="SSF82171">
    <property type="entry name" value="DPP6 N-terminal domain-like"/>
    <property type="match status" value="1"/>
</dbReference>
<feature type="compositionally biased region" description="Low complexity" evidence="6">
    <location>
        <begin position="382"/>
        <end position="397"/>
    </location>
</feature>
<dbReference type="InterPro" id="IPR000719">
    <property type="entry name" value="Prot_kinase_dom"/>
</dbReference>
<dbReference type="InterPro" id="IPR011009">
    <property type="entry name" value="Kinase-like_dom_sf"/>
</dbReference>
<evidence type="ECO:0000313" key="9">
    <source>
        <dbReference type="Proteomes" id="UP000534286"/>
    </source>
</evidence>
<dbReference type="InterPro" id="IPR008271">
    <property type="entry name" value="Ser/Thr_kinase_AS"/>
</dbReference>
<feature type="compositionally biased region" description="Low complexity" evidence="6">
    <location>
        <begin position="284"/>
        <end position="296"/>
    </location>
</feature>
<dbReference type="EC" id="2.7.11.1" evidence="1"/>
<dbReference type="Gene3D" id="3.30.200.20">
    <property type="entry name" value="Phosphorylase Kinase, domain 1"/>
    <property type="match status" value="1"/>
</dbReference>
<dbReference type="AlphaFoldDB" id="A0A7W7RUI3"/>
<dbReference type="PROSITE" id="PS50011">
    <property type="entry name" value="PROTEIN_KINASE_DOM"/>
    <property type="match status" value="1"/>
</dbReference>
<gene>
    <name evidence="8" type="ORF">FHR32_002753</name>
</gene>
<dbReference type="RefSeq" id="WP_184754619.1">
    <property type="nucleotide sequence ID" value="NZ_BAABEK010000048.1"/>
</dbReference>
<dbReference type="SUPFAM" id="SSF56112">
    <property type="entry name" value="Protein kinase-like (PK-like)"/>
    <property type="match status" value="1"/>
</dbReference>
<proteinExistence type="predicted"/>
<protein>
    <recommendedName>
        <fullName evidence="1">non-specific serine/threonine protein kinase</fullName>
        <ecNumber evidence="1">2.7.11.1</ecNumber>
    </recommendedName>
</protein>
<evidence type="ECO:0000313" key="8">
    <source>
        <dbReference type="EMBL" id="MBB4938448.1"/>
    </source>
</evidence>